<evidence type="ECO:0000313" key="13">
    <source>
        <dbReference type="EMBL" id="KAK4026446.1"/>
    </source>
</evidence>
<evidence type="ECO:0000256" key="6">
    <source>
        <dbReference type="ARBA" id="ARBA00022967"/>
    </source>
</evidence>
<accession>A0ABR0AMV3</accession>
<keyword evidence="14" id="KW-1185">Reference proteome</keyword>
<dbReference type="Proteomes" id="UP001234178">
    <property type="component" value="Unassembled WGS sequence"/>
</dbReference>
<evidence type="ECO:0000256" key="5">
    <source>
        <dbReference type="ARBA" id="ARBA00022927"/>
    </source>
</evidence>
<dbReference type="InterPro" id="IPR001650">
    <property type="entry name" value="Helicase_C-like"/>
</dbReference>
<dbReference type="Pfam" id="PF21090">
    <property type="entry name" value="P-loop_SecA"/>
    <property type="match status" value="1"/>
</dbReference>
<dbReference type="InterPro" id="IPR011115">
    <property type="entry name" value="SecA_DEAD"/>
</dbReference>
<sequence length="2353" mass="270626">MEGDEMPLSLNASSSTSPRRYEPSEDIFPEMLSWIQDANTDQKLAENAVNHISSKVERALKPLETTYVESQYVKALLTTWAETSLKKAFSYLEDETTDISKEMSNILDELDSINSVEDIDTKLNEKTSQLWTWFNEGRPYIQLILEQEDLFKNTPRFAILLNEYFKKVKRCFINKVFSRCKNDIINDGLNSSSLKEYFKKVERFFINKVFSRRENDIINDGLNSSSLEEFISALTDFLTNANEDKHLQDVVKNYMRENNITTSSQEADGQDWKEGSGIEEWVNELIEIVSTALLSESDSKESVIPEWLQRLKSESSKIKWTPKLKLLFRETCKKLLLPETVIEVREQYGRKIIFISGVTIFVSQKLEQIKELIANNYRVEEIAIVGQSSIHIDCDLGEEIFQGINVGIVTDKLIVCADGNDKNRVWDVSGRNAPITKEWWTTAGESGGNVYIKCIEIIGAERWTIASNGGDGVSALKWSEEEFKKVFSPILPPDTEMKNEKEKEQVSHQSGIKDLHERLEQHLKKEPFRCRCIEDVLVQGKCQAKFIKLYDDSEITYSLYEDGKKKRHTLIFCEGKQYGRGGYGGNIILELSNKERGVPPTGMEMYQAMGTGGVVYKATGSDGKTGQPTGDVGYIHNGDQTQPGNYIGFENNQRLEIRIYSKKGDLKKDGPASYAKVYDKKGVERYATIVARDVQQNDDLLSMERPKKKNAVIRQSLVRYFLKINERKQMLESLWKTLMSDLLEEDQSLNVYQWMEEIRNNEILFGDQVGQQLNQEKVVHTKPAPVVRSSAACDSKGEASNYFSEVVENDKLKRIERYVKMLFELIKDKRTSGKKVNIREKWNERITIDVDFQDSQSSEINTKMLAEYFYAFECAVQQLCNPTDENFRLRDYQIEAVLAGLPLKMDTRREKIKNTLTEISTGGGKSLIVAASAIALALSHRFNVDVITSNDLLAIRDSNLSVAEGGLKDLYEYFGVTVANNCSQSEDDRKASYTAKVVYGQLANFQRDYLLDEFYGRNIREYRGFSHVIIDEVDCMLLDQGNNTLYLSHDIPGMETLESLYVFIWDEIWNSRIDKAIPDYREQVKKSIKSDVLFDLYGVTTIEDLKSVHALLDDSEKGALWDHLIKNKVIDRNGRLLIDDVDKITEKMINYIPENEELQRKNLDAKLVFYLRQVANRQRRIRIPAHLLDFVDRHLDTWLESAFLALDLRPDEDYVIDQDRTDTSPDLNPKVIIIDRDTGTDQMSSQWDEALHQFIQLKEGCKLSLQSLKAVFISNAMYIKQYDSISGLSGTLGSKQEQQFLCETFKGCLHFPTLLPKFFVEKLAKVLSTENEWLDAIIEETKTIMKEGRSIVIFCKFIKDVNLVHQRLKSSIPELKENNRLHRYTRDYVKFVFEGTELDIGHVIVATNLAGRGTDIKISQKLRDNGGLHVCLSYFPENERIEEQAMGRAARNGAPGSGILIVCNSILCEGRVLDERELIHVMKRERDFQEKQRIARMAKDFKCMEGQRRIFKQFSMYFYGLKDQLSKKNYDDQIVSAICGSVLDQWALWLDKMNDSPLDVKKYWYSDKFIQKLKAVEQDNLDISQVEWMTPARLVVVAKPLATRSKKPDFPMAAKILEKLLQSKDNQFYPAAYYYRAFIHLKENYETNKNEFVKTLRTCENVLSDHINMQISFFSTVQTTKRKIDQPLSFCVVDGYTQQKENVINVLQYFVGSVRSLLGTDCSIEDFEAAGQLPKEVKGFFEKNLNNFEKWIQREIHENFKVFQEKGVKNKDPKNLTIPAEKVEEYFKLLLEGESKCIGHQLNDASTIPSWNSSFERYAKLNRELAIQRVANAYGVCALTLETSLRQAIQKELCREDIEKEIEREMEEKFKKDNLIPCTRESFWAKLVESGALYNNQNFVAVDEGNVDTFNLNRNEAKTFHFEDKDYVLYNPIDVNSKNGGEKKIFFTQKYVEDTLYGNRMNNTSRDQIQFNKIAKLDVNKLKSVDLRLFGQLKDDHLREADIIPAERQGILDELKMQDIIDDDGNLSSNYNGQKFQYPNCRAYEKTVMCLLATKLRAEIVRRRWLNSKDNSDRLKAINLLPLTTYRDMLDDLIDAYVISGGFRVKTIDEKVLKSKVNGITEKDEERECILDFLKSRQAIYDATWLASQEAALDFIDGNIRKVKANTFESELGLFRLMGFDQVMYMKDRQMSGKQMVLSSLFTPLIVIGGVASISAGAVLTIFSKILPLRDAKDLLLMGGLSDIIFVITSALSNDPIRFPDYARQRIRSALGKSNLVDQVKTLWKLSTPGKLAGNNFRPAVRLQMDSFHQRRVREKNHEADQREIVNALLRLEKISTHPSDENDGKLVRKTCL</sequence>
<protein>
    <recommendedName>
        <fullName evidence="15">Helicase c-terminal domain containing protein</fullName>
    </recommendedName>
</protein>
<dbReference type="InterPro" id="IPR036670">
    <property type="entry name" value="SecA_X-link_sf"/>
</dbReference>
<keyword evidence="4" id="KW-0067">ATP-binding</keyword>
<dbReference type="SUPFAM" id="SSF81767">
    <property type="entry name" value="Pre-protein crosslinking domain of SecA"/>
    <property type="match status" value="1"/>
</dbReference>
<dbReference type="InterPro" id="IPR014018">
    <property type="entry name" value="SecA_motor_DEAD"/>
</dbReference>
<proteinExistence type="predicted"/>
<dbReference type="Pfam" id="PF07517">
    <property type="entry name" value="SecA_DEAD"/>
    <property type="match status" value="1"/>
</dbReference>
<comment type="caution">
    <text evidence="13">The sequence shown here is derived from an EMBL/GenBank/DDBJ whole genome shotgun (WGS) entry which is preliminary data.</text>
</comment>
<evidence type="ECO:0000256" key="10">
    <source>
        <dbReference type="SAM" id="Phobius"/>
    </source>
</evidence>
<dbReference type="PANTHER" id="PTHR30612">
    <property type="entry name" value="SECA INNER MEMBRANE COMPONENT OF SEC PROTEIN SECRETION SYSTEM"/>
    <property type="match status" value="1"/>
</dbReference>
<evidence type="ECO:0000256" key="4">
    <source>
        <dbReference type="ARBA" id="ARBA00022840"/>
    </source>
</evidence>
<name>A0ABR0AMV3_9CRUS</name>
<keyword evidence="3" id="KW-0547">Nucleotide-binding</keyword>
<evidence type="ECO:0000256" key="2">
    <source>
        <dbReference type="ARBA" id="ARBA00022490"/>
    </source>
</evidence>
<dbReference type="Gene3D" id="3.40.50.300">
    <property type="entry name" value="P-loop containing nucleotide triphosphate hydrolases"/>
    <property type="match status" value="3"/>
</dbReference>
<keyword evidence="10" id="KW-1133">Transmembrane helix</keyword>
<reference evidence="13 14" key="1">
    <citation type="journal article" date="2023" name="Nucleic Acids Res.">
        <title>The hologenome of Daphnia magna reveals possible DNA methylation and microbiome-mediated evolution of the host genome.</title>
        <authorList>
            <person name="Chaturvedi A."/>
            <person name="Li X."/>
            <person name="Dhandapani V."/>
            <person name="Marshall H."/>
            <person name="Kissane S."/>
            <person name="Cuenca-Cambronero M."/>
            <person name="Asole G."/>
            <person name="Calvet F."/>
            <person name="Ruiz-Romero M."/>
            <person name="Marangio P."/>
            <person name="Guigo R."/>
            <person name="Rago D."/>
            <person name="Mirbahai L."/>
            <person name="Eastwood N."/>
            <person name="Colbourne J.K."/>
            <person name="Zhou J."/>
            <person name="Mallon E."/>
            <person name="Orsini L."/>
        </authorList>
    </citation>
    <scope>NUCLEOTIDE SEQUENCE [LARGE SCALE GENOMIC DNA]</scope>
    <source>
        <strain evidence="13">LRV0_1</strain>
    </source>
</reference>
<keyword evidence="2" id="KW-0963">Cytoplasm</keyword>
<evidence type="ECO:0000256" key="7">
    <source>
        <dbReference type="ARBA" id="ARBA00023010"/>
    </source>
</evidence>
<keyword evidence="10" id="KW-0812">Transmembrane</keyword>
<dbReference type="Gene3D" id="3.90.1440.10">
    <property type="entry name" value="SecA, preprotein cross-linking domain"/>
    <property type="match status" value="1"/>
</dbReference>
<keyword evidence="6" id="KW-1278">Translocase</keyword>
<dbReference type="SUPFAM" id="SSF52540">
    <property type="entry name" value="P-loop containing nucleoside triphosphate hydrolases"/>
    <property type="match status" value="2"/>
</dbReference>
<evidence type="ECO:0000256" key="9">
    <source>
        <dbReference type="SAM" id="MobiDB-lite"/>
    </source>
</evidence>
<keyword evidence="7" id="KW-0811">Translocation</keyword>
<keyword evidence="5" id="KW-0653">Protein transport</keyword>
<evidence type="ECO:0000259" key="12">
    <source>
        <dbReference type="PROSITE" id="PS51196"/>
    </source>
</evidence>
<evidence type="ECO:0000256" key="3">
    <source>
        <dbReference type="ARBA" id="ARBA00022741"/>
    </source>
</evidence>
<evidence type="ECO:0008006" key="15">
    <source>
        <dbReference type="Google" id="ProtNLM"/>
    </source>
</evidence>
<dbReference type="InterPro" id="IPR000185">
    <property type="entry name" value="SecA"/>
</dbReference>
<feature type="region of interest" description="Disordered" evidence="9">
    <location>
        <begin position="1"/>
        <end position="23"/>
    </location>
</feature>
<dbReference type="PROSITE" id="PS51196">
    <property type="entry name" value="SECA_MOTOR_DEAD"/>
    <property type="match status" value="1"/>
</dbReference>
<dbReference type="PANTHER" id="PTHR30612:SF0">
    <property type="entry name" value="CHLOROPLAST PROTEIN-TRANSPORTING ATPASE"/>
    <property type="match status" value="1"/>
</dbReference>
<feature type="domain" description="Helicase C-terminal" evidence="11">
    <location>
        <begin position="1333"/>
        <end position="1502"/>
    </location>
</feature>
<dbReference type="PRINTS" id="PR00906">
    <property type="entry name" value="SECA"/>
</dbReference>
<keyword evidence="1" id="KW-0813">Transport</keyword>
<evidence type="ECO:0000256" key="8">
    <source>
        <dbReference type="ARBA" id="ARBA00023136"/>
    </source>
</evidence>
<dbReference type="PROSITE" id="PS51194">
    <property type="entry name" value="HELICASE_CTER"/>
    <property type="match status" value="1"/>
</dbReference>
<evidence type="ECO:0000313" key="14">
    <source>
        <dbReference type="Proteomes" id="UP001234178"/>
    </source>
</evidence>
<dbReference type="SMART" id="SM00957">
    <property type="entry name" value="SecA_DEAD"/>
    <property type="match status" value="1"/>
</dbReference>
<dbReference type="InterPro" id="IPR027417">
    <property type="entry name" value="P-loop_NTPase"/>
</dbReference>
<keyword evidence="8 10" id="KW-0472">Membrane</keyword>
<evidence type="ECO:0000259" key="11">
    <source>
        <dbReference type="PROSITE" id="PS51194"/>
    </source>
</evidence>
<feature type="transmembrane region" description="Helical" evidence="10">
    <location>
        <begin position="2201"/>
        <end position="2223"/>
    </location>
</feature>
<dbReference type="EMBL" id="JAOYFB010000038">
    <property type="protein sequence ID" value="KAK4026446.1"/>
    <property type="molecule type" value="Genomic_DNA"/>
</dbReference>
<gene>
    <name evidence="13" type="ORF">OUZ56_015444</name>
</gene>
<evidence type="ECO:0000256" key="1">
    <source>
        <dbReference type="ARBA" id="ARBA00022448"/>
    </source>
</evidence>
<feature type="domain" description="SecA family profile" evidence="12">
    <location>
        <begin position="801"/>
        <end position="1495"/>
    </location>
</feature>
<dbReference type="InterPro" id="IPR044722">
    <property type="entry name" value="SecA_SF2_C"/>
</dbReference>
<organism evidence="13 14">
    <name type="scientific">Daphnia magna</name>
    <dbReference type="NCBI Taxonomy" id="35525"/>
    <lineage>
        <taxon>Eukaryota</taxon>
        <taxon>Metazoa</taxon>
        <taxon>Ecdysozoa</taxon>
        <taxon>Arthropoda</taxon>
        <taxon>Crustacea</taxon>
        <taxon>Branchiopoda</taxon>
        <taxon>Diplostraca</taxon>
        <taxon>Cladocera</taxon>
        <taxon>Anomopoda</taxon>
        <taxon>Daphniidae</taxon>
        <taxon>Daphnia</taxon>
    </lineage>
</organism>